<evidence type="ECO:0000313" key="3">
    <source>
        <dbReference type="Proteomes" id="UP001213646"/>
    </source>
</evidence>
<evidence type="ECO:0000313" key="2">
    <source>
        <dbReference type="EMBL" id="MDC7151182.1"/>
    </source>
</evidence>
<comment type="caution">
    <text evidence="2">The sequence shown here is derived from an EMBL/GenBank/DDBJ whole genome shotgun (WGS) entry which is preliminary data.</text>
</comment>
<feature type="transmembrane region" description="Helical" evidence="1">
    <location>
        <begin position="133"/>
        <end position="153"/>
    </location>
</feature>
<dbReference type="AlphaFoldDB" id="A0AAW6I7E6"/>
<dbReference type="RefSeq" id="WP_229091038.1">
    <property type="nucleotide sequence ID" value="NZ_CAKXGU010000182.1"/>
</dbReference>
<keyword evidence="1" id="KW-0812">Transmembrane</keyword>
<feature type="transmembrane region" description="Helical" evidence="1">
    <location>
        <begin position="77"/>
        <end position="97"/>
    </location>
</feature>
<keyword evidence="1" id="KW-0472">Membrane</keyword>
<evidence type="ECO:0008006" key="4">
    <source>
        <dbReference type="Google" id="ProtNLM"/>
    </source>
</evidence>
<dbReference type="EMBL" id="JAQPYX010000171">
    <property type="protein sequence ID" value="MDC7151182.1"/>
    <property type="molecule type" value="Genomic_DNA"/>
</dbReference>
<name>A0AAW6I7E6_9BACT</name>
<reference evidence="2" key="1">
    <citation type="submission" date="2023-01" db="EMBL/GenBank/DDBJ databases">
        <title>Exploring GABA producing Bacteroides strains toward improving mental health.</title>
        <authorList>
            <person name="Yousuf B."/>
            <person name="Bouhlel N.E."/>
            <person name="Mottawea W."/>
            <person name="Hammami R."/>
        </authorList>
    </citation>
    <scope>NUCLEOTIDE SEQUENCE</scope>
    <source>
        <strain evidence="2">UO.H1047</strain>
    </source>
</reference>
<feature type="transmembrane region" description="Helical" evidence="1">
    <location>
        <begin position="49"/>
        <end position="70"/>
    </location>
</feature>
<evidence type="ECO:0000256" key="1">
    <source>
        <dbReference type="SAM" id="Phobius"/>
    </source>
</evidence>
<sequence>MKSALKLLVTFGVGCLIGIVLVCAGIVSFTDMTWNELVQKLAKIEALEMVGIFAGSIVCTLVAFVLQIVLHEGGHLLFGLLSGYRFVSFRIFNWTLIRQEGKFRLKRFGIAGTGGQCLMFPPDKPLEEIPVALYHWGGVIVNMSMALLTFVVLCGRRSFSSAGAIPGHDVFCRRVVGIAQWHPVQAGDYQ</sequence>
<proteinExistence type="predicted"/>
<accession>A0AAW6I7E6</accession>
<organism evidence="2 3">
    <name type="scientific">Parabacteroides johnsonii</name>
    <dbReference type="NCBI Taxonomy" id="387661"/>
    <lineage>
        <taxon>Bacteria</taxon>
        <taxon>Pseudomonadati</taxon>
        <taxon>Bacteroidota</taxon>
        <taxon>Bacteroidia</taxon>
        <taxon>Bacteroidales</taxon>
        <taxon>Tannerellaceae</taxon>
        <taxon>Parabacteroides</taxon>
    </lineage>
</organism>
<feature type="transmembrane region" description="Helical" evidence="1">
    <location>
        <begin position="7"/>
        <end position="29"/>
    </location>
</feature>
<keyword evidence="1" id="KW-1133">Transmembrane helix</keyword>
<protein>
    <recommendedName>
        <fullName evidence="4">Peptidase M50 domain-containing protein</fullName>
    </recommendedName>
</protein>
<gene>
    <name evidence="2" type="ORF">PQG89_17510</name>
</gene>
<dbReference type="Proteomes" id="UP001213646">
    <property type="component" value="Unassembled WGS sequence"/>
</dbReference>